<organism evidence="1 4">
    <name type="scientific">Araneus ventricosus</name>
    <name type="common">Orbweaver spider</name>
    <name type="synonym">Epeira ventricosa</name>
    <dbReference type="NCBI Taxonomy" id="182803"/>
    <lineage>
        <taxon>Eukaryota</taxon>
        <taxon>Metazoa</taxon>
        <taxon>Ecdysozoa</taxon>
        <taxon>Arthropoda</taxon>
        <taxon>Chelicerata</taxon>
        <taxon>Arachnida</taxon>
        <taxon>Araneae</taxon>
        <taxon>Araneomorphae</taxon>
        <taxon>Entelegynae</taxon>
        <taxon>Araneoidea</taxon>
        <taxon>Araneidae</taxon>
        <taxon>Araneus</taxon>
    </lineage>
</organism>
<dbReference type="EMBL" id="BGPR01284766">
    <property type="protein sequence ID" value="GBN32384.1"/>
    <property type="molecule type" value="Genomic_DNA"/>
</dbReference>
<dbReference type="EMBL" id="BGPR01284752">
    <property type="protein sequence ID" value="GBN32351.1"/>
    <property type="molecule type" value="Genomic_DNA"/>
</dbReference>
<comment type="caution">
    <text evidence="1">The sequence shown here is derived from an EMBL/GenBank/DDBJ whole genome shotgun (WGS) entry which is preliminary data.</text>
</comment>
<reference evidence="1 4" key="1">
    <citation type="journal article" date="2019" name="Sci. Rep.">
        <title>Orb-weaving spider Araneus ventricosus genome elucidates the spidroin gene catalogue.</title>
        <authorList>
            <person name="Kono N."/>
            <person name="Nakamura H."/>
            <person name="Ohtoshi R."/>
            <person name="Moran D.A.P."/>
            <person name="Shinohara A."/>
            <person name="Yoshida Y."/>
            <person name="Fujiwara M."/>
            <person name="Mori M."/>
            <person name="Tomita M."/>
            <person name="Arakawa K."/>
        </authorList>
    </citation>
    <scope>NUCLEOTIDE SEQUENCE [LARGE SCALE GENOMIC DNA]</scope>
</reference>
<evidence type="ECO:0000313" key="2">
    <source>
        <dbReference type="EMBL" id="GBN32384.1"/>
    </source>
</evidence>
<evidence type="ECO:0000313" key="3">
    <source>
        <dbReference type="EMBL" id="GBN32437.1"/>
    </source>
</evidence>
<gene>
    <name evidence="3" type="ORF">AVEN_113872_1</name>
    <name evidence="1" type="ORF">AVEN_36906_1</name>
    <name evidence="2" type="ORF">AVEN_65734_1</name>
</gene>
<sequence>TPRASCLFNYPGENQFSDSKWPGQLMSLDEQCKRDGGTGACQSVRKFRLQFRLGRPLYKHLHPLYIITSHVCHLLPNDRRASYIICTSTSVHVRQRSPSARITSSLLLKWIAHSGSFILEKR</sequence>
<protein>
    <submittedName>
        <fullName evidence="1">Uncharacterized protein</fullName>
    </submittedName>
</protein>
<dbReference type="EMBL" id="BGPR01284789">
    <property type="protein sequence ID" value="GBN32437.1"/>
    <property type="molecule type" value="Genomic_DNA"/>
</dbReference>
<dbReference type="AlphaFoldDB" id="A0A4Y2MYX4"/>
<proteinExistence type="predicted"/>
<keyword evidence="4" id="KW-1185">Reference proteome</keyword>
<feature type="non-terminal residue" evidence="1">
    <location>
        <position position="1"/>
    </location>
</feature>
<evidence type="ECO:0000313" key="1">
    <source>
        <dbReference type="EMBL" id="GBN32351.1"/>
    </source>
</evidence>
<accession>A0A4Y2MYX4</accession>
<dbReference type="Proteomes" id="UP000499080">
    <property type="component" value="Unassembled WGS sequence"/>
</dbReference>
<name>A0A4Y2MYX4_ARAVE</name>
<evidence type="ECO:0000313" key="4">
    <source>
        <dbReference type="Proteomes" id="UP000499080"/>
    </source>
</evidence>
<dbReference type="OrthoDB" id="7695528at2759"/>